<evidence type="ECO:0000313" key="2">
    <source>
        <dbReference type="Proteomes" id="UP001551695"/>
    </source>
</evidence>
<proteinExistence type="predicted"/>
<accession>A0ABV3FWQ9</accession>
<dbReference type="EMBL" id="JBFAKC010000007">
    <property type="protein sequence ID" value="MEV0709621.1"/>
    <property type="molecule type" value="Genomic_DNA"/>
</dbReference>
<keyword evidence="2" id="KW-1185">Reference proteome</keyword>
<protein>
    <submittedName>
        <fullName evidence="1">Uncharacterized protein</fullName>
    </submittedName>
</protein>
<dbReference type="RefSeq" id="WP_355083805.1">
    <property type="nucleotide sequence ID" value="NZ_JBEXKW010000005.1"/>
</dbReference>
<evidence type="ECO:0000313" key="1">
    <source>
        <dbReference type="EMBL" id="MEV0709621.1"/>
    </source>
</evidence>
<reference evidence="1 2" key="1">
    <citation type="submission" date="2024-06" db="EMBL/GenBank/DDBJ databases">
        <title>The Natural Products Discovery Center: Release of the First 8490 Sequenced Strains for Exploring Actinobacteria Biosynthetic Diversity.</title>
        <authorList>
            <person name="Kalkreuter E."/>
            <person name="Kautsar S.A."/>
            <person name="Yang D."/>
            <person name="Bader C.D."/>
            <person name="Teijaro C.N."/>
            <person name="Fluegel L."/>
            <person name="Davis C.M."/>
            <person name="Simpson J.R."/>
            <person name="Lauterbach L."/>
            <person name="Steele A.D."/>
            <person name="Gui C."/>
            <person name="Meng S."/>
            <person name="Li G."/>
            <person name="Viehrig K."/>
            <person name="Ye F."/>
            <person name="Su P."/>
            <person name="Kiefer A.F."/>
            <person name="Nichols A."/>
            <person name="Cepeda A.J."/>
            <person name="Yan W."/>
            <person name="Fan B."/>
            <person name="Jiang Y."/>
            <person name="Adhikari A."/>
            <person name="Zheng C.-J."/>
            <person name="Schuster L."/>
            <person name="Cowan T.M."/>
            <person name="Smanski M.J."/>
            <person name="Chevrette M.G."/>
            <person name="De Carvalho L.P.S."/>
            <person name="Shen B."/>
        </authorList>
    </citation>
    <scope>NUCLEOTIDE SEQUENCE [LARGE SCALE GENOMIC DNA]</scope>
    <source>
        <strain evidence="1 2">NPDC050403</strain>
    </source>
</reference>
<comment type="caution">
    <text evidence="1">The sequence shown here is derived from an EMBL/GenBank/DDBJ whole genome shotgun (WGS) entry which is preliminary data.</text>
</comment>
<organism evidence="1 2">
    <name type="scientific">Nocardia aurea</name>
    <dbReference type="NCBI Taxonomy" id="2144174"/>
    <lineage>
        <taxon>Bacteria</taxon>
        <taxon>Bacillati</taxon>
        <taxon>Actinomycetota</taxon>
        <taxon>Actinomycetes</taxon>
        <taxon>Mycobacteriales</taxon>
        <taxon>Nocardiaceae</taxon>
        <taxon>Nocardia</taxon>
    </lineage>
</organism>
<name>A0ABV3FWQ9_9NOCA</name>
<dbReference type="Proteomes" id="UP001551695">
    <property type="component" value="Unassembled WGS sequence"/>
</dbReference>
<sequence>MGSTLATDDRRSSPFQVSIAVRGGVDGAAGVGHGAVTWCYGEFVFDFARLDAAVLLTLRVCIAELRDADDSLAMVACGMVEDLTGFFVAGAGATWVAGLEGANAGKAELVWSPSEWPLFAKDPDDTAPGRVTRAIWALSGTHTIIDGTGKELEADAYAALRRQYENRIVRAIQQMQAGGELRDAAGNDVWIWLHSADDADPELDERSFAALQVIELARDFDDRFGAGGDRLLARLAAREA</sequence>
<gene>
    <name evidence="1" type="ORF">AB0I48_18825</name>
</gene>